<evidence type="ECO:0000313" key="2">
    <source>
        <dbReference type="EMBL" id="SPF46777.1"/>
    </source>
</evidence>
<sequence>MWGQPPQLALSEVEGAVRSSKLDGAVCLSHSIARQCCSLNFSDDFFAPFANPPRALRFRIFDRKAREEKPRSPQSRGRSRF</sequence>
<accession>A0A2U3L4H6</accession>
<feature type="compositionally biased region" description="Basic and acidic residues" evidence="1">
    <location>
        <begin position="61"/>
        <end position="71"/>
    </location>
</feature>
<dbReference type="EMBL" id="OMOD01000164">
    <property type="protein sequence ID" value="SPF46777.1"/>
    <property type="molecule type" value="Genomic_DNA"/>
</dbReference>
<name>A0A2U3L4H6_9BACT</name>
<feature type="region of interest" description="Disordered" evidence="1">
    <location>
        <begin position="61"/>
        <end position="81"/>
    </location>
</feature>
<proteinExistence type="predicted"/>
<evidence type="ECO:0000256" key="1">
    <source>
        <dbReference type="SAM" id="MobiDB-lite"/>
    </source>
</evidence>
<dbReference type="AlphaFoldDB" id="A0A2U3L4H6"/>
<protein>
    <submittedName>
        <fullName evidence="2">Uncharacterized protein</fullName>
    </submittedName>
</protein>
<feature type="compositionally biased region" description="Polar residues" evidence="1">
    <location>
        <begin position="72"/>
        <end position="81"/>
    </location>
</feature>
<reference evidence="3" key="1">
    <citation type="submission" date="2018-02" db="EMBL/GenBank/DDBJ databases">
        <authorList>
            <person name="Hausmann B."/>
        </authorList>
    </citation>
    <scope>NUCLEOTIDE SEQUENCE [LARGE SCALE GENOMIC DNA]</scope>
    <source>
        <strain evidence="3">Peat soil MAG SbA1</strain>
    </source>
</reference>
<gene>
    <name evidence="2" type="ORF">SBA1_680031</name>
</gene>
<organism evidence="2 3">
    <name type="scientific">Candidatus Sulfotelmatobacter kueseliae</name>
    <dbReference type="NCBI Taxonomy" id="2042962"/>
    <lineage>
        <taxon>Bacteria</taxon>
        <taxon>Pseudomonadati</taxon>
        <taxon>Acidobacteriota</taxon>
        <taxon>Terriglobia</taxon>
        <taxon>Terriglobales</taxon>
        <taxon>Candidatus Korobacteraceae</taxon>
        <taxon>Candidatus Sulfotelmatobacter</taxon>
    </lineage>
</organism>
<dbReference type="Proteomes" id="UP000238701">
    <property type="component" value="Unassembled WGS sequence"/>
</dbReference>
<evidence type="ECO:0000313" key="3">
    <source>
        <dbReference type="Proteomes" id="UP000238701"/>
    </source>
</evidence>